<accession>A0AB38FD79</accession>
<gene>
    <name evidence="2" type="ORF">NCTC13229_02968</name>
</gene>
<organism evidence="2 3">
    <name type="scientific">Rhodococcus wratislaviensis</name>
    <name type="common">Tsukamurella wratislaviensis</name>
    <dbReference type="NCBI Taxonomy" id="44752"/>
    <lineage>
        <taxon>Bacteria</taxon>
        <taxon>Bacillati</taxon>
        <taxon>Actinomycetota</taxon>
        <taxon>Actinomycetes</taxon>
        <taxon>Mycobacteriales</taxon>
        <taxon>Nocardiaceae</taxon>
        <taxon>Rhodococcus</taxon>
    </lineage>
</organism>
<dbReference type="AlphaFoldDB" id="A0AB38FD79"/>
<dbReference type="Pfam" id="PF11662">
    <property type="entry name" value="DUF3263"/>
    <property type="match status" value="1"/>
</dbReference>
<dbReference type="EMBL" id="UAUI01000011">
    <property type="protein sequence ID" value="SPZ39489.1"/>
    <property type="molecule type" value="Genomic_DNA"/>
</dbReference>
<dbReference type="InterPro" id="IPR021678">
    <property type="entry name" value="DUF3263"/>
</dbReference>
<evidence type="ECO:0000313" key="2">
    <source>
        <dbReference type="EMBL" id="SPZ39489.1"/>
    </source>
</evidence>
<reference evidence="2 3" key="1">
    <citation type="submission" date="2018-06" db="EMBL/GenBank/DDBJ databases">
        <authorList>
            <consortium name="Pathogen Informatics"/>
            <person name="Doyle S."/>
        </authorList>
    </citation>
    <scope>NUCLEOTIDE SEQUENCE [LARGE SCALE GENOMIC DNA]</scope>
    <source>
        <strain evidence="2 3">NCTC13229</strain>
    </source>
</reference>
<sequence length="112" mass="13257">MTASTHEVLQAEMANRPADMESDVSRDIEGDIKVYRRWRDRRRVVERRRQHHPKVSREAEEILDFARRWAPFGGVPEDETFERFGMSTHRFKERLQHIVNTIEGIGPRSADL</sequence>
<protein>
    <submittedName>
        <fullName evidence="2">Uncharacterized protein</fullName>
    </submittedName>
</protein>
<feature type="region of interest" description="Disordered" evidence="1">
    <location>
        <begin position="1"/>
        <end position="24"/>
    </location>
</feature>
<dbReference type="Proteomes" id="UP000251211">
    <property type="component" value="Unassembled WGS sequence"/>
</dbReference>
<evidence type="ECO:0000313" key="3">
    <source>
        <dbReference type="Proteomes" id="UP000251211"/>
    </source>
</evidence>
<dbReference type="RefSeq" id="WP_160118516.1">
    <property type="nucleotide sequence ID" value="NZ_QTTP01000001.1"/>
</dbReference>
<proteinExistence type="predicted"/>
<comment type="caution">
    <text evidence="2">The sequence shown here is derived from an EMBL/GenBank/DDBJ whole genome shotgun (WGS) entry which is preliminary data.</text>
</comment>
<name>A0AB38FD79_RHOWR</name>
<evidence type="ECO:0000256" key="1">
    <source>
        <dbReference type="SAM" id="MobiDB-lite"/>
    </source>
</evidence>